<name>A0A398C996_9BURK</name>
<dbReference type="GO" id="GO:0005507">
    <property type="term" value="F:copper ion binding"/>
    <property type="evidence" value="ECO:0007669"/>
    <property type="project" value="InterPro"/>
</dbReference>
<evidence type="ECO:0000256" key="2">
    <source>
        <dbReference type="ARBA" id="ARBA00004382"/>
    </source>
</evidence>
<evidence type="ECO:0000256" key="9">
    <source>
        <dbReference type="ARBA" id="ARBA00023136"/>
    </source>
</evidence>
<dbReference type="Pfam" id="PF04442">
    <property type="entry name" value="CtaG_Cox11"/>
    <property type="match status" value="1"/>
</dbReference>
<dbReference type="PIRSF" id="PIRSF005413">
    <property type="entry name" value="COX11"/>
    <property type="match status" value="1"/>
</dbReference>
<comment type="caution">
    <text evidence="11">The sequence shown here is derived from an EMBL/GenBank/DDBJ whole genome shotgun (WGS) entry which is preliminary data.</text>
</comment>
<dbReference type="AlphaFoldDB" id="A0A398C996"/>
<proteinExistence type="inferred from homology"/>
<reference evidence="11 12" key="1">
    <citation type="submission" date="2018-09" db="EMBL/GenBank/DDBJ databases">
        <title>Draft genome of Simplicispira sp. NY-02.</title>
        <authorList>
            <person name="Im W.T."/>
        </authorList>
    </citation>
    <scope>NUCLEOTIDE SEQUENCE [LARGE SCALE GENOMIC DNA]</scope>
    <source>
        <strain evidence="11 12">NY-02</strain>
    </source>
</reference>
<dbReference type="InterPro" id="IPR007533">
    <property type="entry name" value="Cyt_c_oxidase_assmbl_CtaG"/>
</dbReference>
<sequence length="204" mass="22337">MGSRRENVRMVGKLAVVALGMFGFGYGLIPVYKHICEVTGINILALSESQVPGNAPSGRDARVPNNTQIDKSRTITVEFDANAHGPWSFHPAKRSLEVHPGELTTVMYEFQNTQNRRMSAQAIPSYAPRQAAPFFNKVECFCFNQYTLDPGEKKQWPVAFVIDPRLSKDVKTITLSYTFFEVGAGVPQPPTASLGPDSGTKGGS</sequence>
<dbReference type="Gene3D" id="2.60.370.10">
    <property type="entry name" value="Ctag/Cox11"/>
    <property type="match status" value="1"/>
</dbReference>
<evidence type="ECO:0000256" key="4">
    <source>
        <dbReference type="ARBA" id="ARBA00015384"/>
    </source>
</evidence>
<dbReference type="OrthoDB" id="9804841at2"/>
<evidence type="ECO:0000313" key="11">
    <source>
        <dbReference type="EMBL" id="RID98191.1"/>
    </source>
</evidence>
<accession>A0A398C996</accession>
<evidence type="ECO:0000313" key="12">
    <source>
        <dbReference type="Proteomes" id="UP000266302"/>
    </source>
</evidence>
<organism evidence="11 12">
    <name type="scientific">Simplicispira hankyongi</name>
    <dbReference type="NCBI Taxonomy" id="2315688"/>
    <lineage>
        <taxon>Bacteria</taxon>
        <taxon>Pseudomonadati</taxon>
        <taxon>Pseudomonadota</taxon>
        <taxon>Betaproteobacteria</taxon>
        <taxon>Burkholderiales</taxon>
        <taxon>Comamonadaceae</taxon>
        <taxon>Simplicispira</taxon>
    </lineage>
</organism>
<evidence type="ECO:0000256" key="10">
    <source>
        <dbReference type="SAM" id="Phobius"/>
    </source>
</evidence>
<evidence type="ECO:0000256" key="6">
    <source>
        <dbReference type="ARBA" id="ARBA00022968"/>
    </source>
</evidence>
<protein>
    <recommendedName>
        <fullName evidence="4">Cytochrome c oxidase assembly protein CtaG</fullName>
    </recommendedName>
</protein>
<gene>
    <name evidence="11" type="ORF">D3F03_07970</name>
</gene>
<comment type="subcellular location">
    <subcellularLocation>
        <location evidence="2">Cell inner membrane</location>
        <topology evidence="2">Single-pass type II membrane protein</topology>
        <orientation evidence="2">Periplasmic side</orientation>
    </subcellularLocation>
</comment>
<keyword evidence="8" id="KW-0186">Copper</keyword>
<dbReference type="Proteomes" id="UP000266302">
    <property type="component" value="Unassembled WGS sequence"/>
</dbReference>
<feature type="transmembrane region" description="Helical" evidence="10">
    <location>
        <begin position="12"/>
        <end position="32"/>
    </location>
</feature>
<dbReference type="PANTHER" id="PTHR21320:SF3">
    <property type="entry name" value="CYTOCHROME C OXIDASE ASSEMBLY PROTEIN COX11, MITOCHONDRIAL-RELATED"/>
    <property type="match status" value="1"/>
</dbReference>
<evidence type="ECO:0000256" key="5">
    <source>
        <dbReference type="ARBA" id="ARBA00022692"/>
    </source>
</evidence>
<dbReference type="PANTHER" id="PTHR21320">
    <property type="entry name" value="CYTOCHROME C OXIDASE ASSEMBLY PROTEIN COX11-RELATED"/>
    <property type="match status" value="1"/>
</dbReference>
<keyword evidence="12" id="KW-1185">Reference proteome</keyword>
<dbReference type="EMBL" id="QXJC01000003">
    <property type="protein sequence ID" value="RID98191.1"/>
    <property type="molecule type" value="Genomic_DNA"/>
</dbReference>
<dbReference type="InterPro" id="IPR023471">
    <property type="entry name" value="CtaG/Cox11_dom_sf"/>
</dbReference>
<evidence type="ECO:0000256" key="1">
    <source>
        <dbReference type="ARBA" id="ARBA00004007"/>
    </source>
</evidence>
<dbReference type="SUPFAM" id="SSF110111">
    <property type="entry name" value="Ctag/Cox11"/>
    <property type="match status" value="1"/>
</dbReference>
<evidence type="ECO:0000256" key="3">
    <source>
        <dbReference type="ARBA" id="ARBA00009620"/>
    </source>
</evidence>
<evidence type="ECO:0000256" key="7">
    <source>
        <dbReference type="ARBA" id="ARBA00022989"/>
    </source>
</evidence>
<keyword evidence="9 10" id="KW-0472">Membrane</keyword>
<keyword evidence="5 10" id="KW-0812">Transmembrane</keyword>
<keyword evidence="6" id="KW-0735">Signal-anchor</keyword>
<comment type="function">
    <text evidence="1">Exerts its effect at some terminal stage of cytochrome c oxidase synthesis, probably by being involved in the insertion of the copper B into subunit I.</text>
</comment>
<comment type="similarity">
    <text evidence="3">Belongs to the COX11/CtaG family.</text>
</comment>
<keyword evidence="7 10" id="KW-1133">Transmembrane helix</keyword>
<evidence type="ECO:0000256" key="8">
    <source>
        <dbReference type="ARBA" id="ARBA00023008"/>
    </source>
</evidence>
<dbReference type="RefSeq" id="WP_119108856.1">
    <property type="nucleotide sequence ID" value="NZ_QXJC01000003.1"/>
</dbReference>
<dbReference type="NCBIfam" id="NF003465">
    <property type="entry name" value="PRK05089.1"/>
    <property type="match status" value="1"/>
</dbReference>
<dbReference type="GO" id="GO:0005886">
    <property type="term" value="C:plasma membrane"/>
    <property type="evidence" value="ECO:0007669"/>
    <property type="project" value="UniProtKB-SubCell"/>
</dbReference>